<evidence type="ECO:0000256" key="4">
    <source>
        <dbReference type="ARBA" id="ARBA00022679"/>
    </source>
</evidence>
<dbReference type="AlphaFoldDB" id="A0A8T2JQ61"/>
<organism evidence="8 9">
    <name type="scientific">Hymenochirus boettgeri</name>
    <name type="common">Congo dwarf clawed frog</name>
    <dbReference type="NCBI Taxonomy" id="247094"/>
    <lineage>
        <taxon>Eukaryota</taxon>
        <taxon>Metazoa</taxon>
        <taxon>Chordata</taxon>
        <taxon>Craniata</taxon>
        <taxon>Vertebrata</taxon>
        <taxon>Euteleostomi</taxon>
        <taxon>Amphibia</taxon>
        <taxon>Batrachia</taxon>
        <taxon>Anura</taxon>
        <taxon>Pipoidea</taxon>
        <taxon>Pipidae</taxon>
        <taxon>Pipinae</taxon>
        <taxon>Hymenochirus</taxon>
    </lineage>
</organism>
<evidence type="ECO:0000256" key="3">
    <source>
        <dbReference type="ARBA" id="ARBA00022676"/>
    </source>
</evidence>
<dbReference type="GO" id="GO:0006493">
    <property type="term" value="P:protein O-linked glycosylation"/>
    <property type="evidence" value="ECO:0007669"/>
    <property type="project" value="TreeGrafter"/>
</dbReference>
<dbReference type="Pfam" id="PF04572">
    <property type="entry name" value="Gb3_synth"/>
    <property type="match status" value="1"/>
</dbReference>
<dbReference type="Gene3D" id="3.90.550.20">
    <property type="match status" value="1"/>
</dbReference>
<accession>A0A8T2JQ61</accession>
<dbReference type="InterPro" id="IPR007652">
    <property type="entry name" value="A1-4-GlycosylTfrase_dom"/>
</dbReference>
<evidence type="ECO:0000313" key="8">
    <source>
        <dbReference type="EMBL" id="KAG8445547.1"/>
    </source>
</evidence>
<keyword evidence="9" id="KW-1185">Reference proteome</keyword>
<name>A0A8T2JQ61_9PIPI</name>
<keyword evidence="5" id="KW-0333">Golgi apparatus</keyword>
<evidence type="ECO:0000259" key="7">
    <source>
        <dbReference type="Pfam" id="PF04572"/>
    </source>
</evidence>
<comment type="caution">
    <text evidence="8">The sequence shown here is derived from an EMBL/GenBank/DDBJ whole genome shotgun (WGS) entry which is preliminary data.</text>
</comment>
<evidence type="ECO:0000256" key="6">
    <source>
        <dbReference type="ARBA" id="ARBA00023136"/>
    </source>
</evidence>
<dbReference type="EMBL" id="JAACNH010000004">
    <property type="protein sequence ID" value="KAG8445547.1"/>
    <property type="molecule type" value="Genomic_DNA"/>
</dbReference>
<comment type="subcellular location">
    <subcellularLocation>
        <location evidence="1">Golgi apparatus membrane</location>
        <topology evidence="1">Single-pass type II membrane protein</topology>
    </subcellularLocation>
</comment>
<keyword evidence="3" id="KW-0328">Glycosyltransferase</keyword>
<dbReference type="OrthoDB" id="407609at2759"/>
<protein>
    <recommendedName>
        <fullName evidence="7">Alpha 1,4-glycosyltransferase domain-containing protein</fullName>
    </recommendedName>
</protein>
<evidence type="ECO:0000313" key="9">
    <source>
        <dbReference type="Proteomes" id="UP000812440"/>
    </source>
</evidence>
<comment type="similarity">
    <text evidence="2">Belongs to the glycosyltransferase 32 family.</text>
</comment>
<reference evidence="8" key="1">
    <citation type="thesis" date="2020" institute="ProQuest LLC" country="789 East Eisenhower Parkway, Ann Arbor, MI, USA">
        <title>Comparative Genomics and Chromosome Evolution.</title>
        <authorList>
            <person name="Mudd A.B."/>
        </authorList>
    </citation>
    <scope>NUCLEOTIDE SEQUENCE</scope>
    <source>
        <strain evidence="8">Female2</strain>
        <tissue evidence="8">Blood</tissue>
    </source>
</reference>
<dbReference type="PANTHER" id="PTHR12042">
    <property type="entry name" value="LACTOSYLCERAMIDE 4-ALPHA-GALACTOSYLTRANSFERASE ALPHA- 1,4-GALACTOSYLTRANSFERASE"/>
    <property type="match status" value="1"/>
</dbReference>
<dbReference type="GO" id="GO:0008375">
    <property type="term" value="F:acetylglucosaminyltransferase activity"/>
    <property type="evidence" value="ECO:0007669"/>
    <property type="project" value="TreeGrafter"/>
</dbReference>
<dbReference type="GO" id="GO:0000139">
    <property type="term" value="C:Golgi membrane"/>
    <property type="evidence" value="ECO:0007669"/>
    <property type="project" value="UniProtKB-SubCell"/>
</dbReference>
<proteinExistence type="inferred from homology"/>
<keyword evidence="6" id="KW-0472">Membrane</keyword>
<dbReference type="InterPro" id="IPR007577">
    <property type="entry name" value="GlycoTrfase_DXD_sugar-bd_CS"/>
</dbReference>
<sequence>MNALKVSGILLFAATAGFIFTTTQRMLKVHFLISRLSKPSMVNKRAEEILKHGNGVIFLETTDRMEPSSLVLCSIESAARVYPDRPVVYFMKGLQDINSEDDEKRAKGKFPSLSPFNNVHILPLRLDELFNNTPLLPWYIKANPKNERFWIHNLSDGCRMTMIWKYGGLYFDTDVISMRPITEKNFLTAEHTHTSGSSVFGLTPHHSFAWKSLNDFVQNYNGGLWGNQGPSLFTRVLSKLCVLSDFKTLDHIVCGNITFMHPQRIYPIPYEQWKKYFEVWDNMPSFNNSYALHLWNYMNSNEKKTVVIGSNTLVENLYKYYCPLVYDFLLNNKSTVI</sequence>
<evidence type="ECO:0000256" key="1">
    <source>
        <dbReference type="ARBA" id="ARBA00004323"/>
    </source>
</evidence>
<dbReference type="InterPro" id="IPR029044">
    <property type="entry name" value="Nucleotide-diphossugar_trans"/>
</dbReference>
<evidence type="ECO:0000256" key="2">
    <source>
        <dbReference type="ARBA" id="ARBA00009003"/>
    </source>
</evidence>
<gene>
    <name evidence="8" type="ORF">GDO86_010352</name>
</gene>
<feature type="domain" description="Alpha 1,4-glycosyltransferase" evidence="7">
    <location>
        <begin position="203"/>
        <end position="328"/>
    </location>
</feature>
<dbReference type="Pfam" id="PF04488">
    <property type="entry name" value="Gly_transf_sug"/>
    <property type="match status" value="1"/>
</dbReference>
<dbReference type="InterPro" id="IPR051981">
    <property type="entry name" value="Glycosyltransf_32"/>
</dbReference>
<dbReference type="SUPFAM" id="SSF53448">
    <property type="entry name" value="Nucleotide-diphospho-sugar transferases"/>
    <property type="match status" value="1"/>
</dbReference>
<evidence type="ECO:0000256" key="5">
    <source>
        <dbReference type="ARBA" id="ARBA00023034"/>
    </source>
</evidence>
<dbReference type="PANTHER" id="PTHR12042:SF24">
    <property type="entry name" value="ALPHA-1,4-N-ACETYLGLUCOSAMINYLTRANSFERASE"/>
    <property type="match status" value="1"/>
</dbReference>
<dbReference type="Proteomes" id="UP000812440">
    <property type="component" value="Chromosome 5"/>
</dbReference>
<keyword evidence="4" id="KW-0808">Transferase</keyword>